<feature type="transmembrane region" description="Helical" evidence="6">
    <location>
        <begin position="259"/>
        <end position="282"/>
    </location>
</feature>
<feature type="transmembrane region" description="Helical" evidence="6">
    <location>
        <begin position="294"/>
        <end position="315"/>
    </location>
</feature>
<feature type="transmembrane region" description="Helical" evidence="6">
    <location>
        <begin position="226"/>
        <end position="247"/>
    </location>
</feature>
<keyword evidence="3 6" id="KW-0812">Transmembrane</keyword>
<evidence type="ECO:0000256" key="4">
    <source>
        <dbReference type="ARBA" id="ARBA00022989"/>
    </source>
</evidence>
<dbReference type="InterPro" id="IPR022791">
    <property type="entry name" value="L-PG_synthase/AglD"/>
</dbReference>
<comment type="subcellular location">
    <subcellularLocation>
        <location evidence="1">Cell membrane</location>
        <topology evidence="1">Multi-pass membrane protein</topology>
    </subcellularLocation>
</comment>
<dbReference type="Pfam" id="PF03706">
    <property type="entry name" value="LPG_synthase_TM"/>
    <property type="match status" value="1"/>
</dbReference>
<accession>A0A7Y0FW48</accession>
<feature type="transmembrane region" description="Helical" evidence="6">
    <location>
        <begin position="156"/>
        <end position="174"/>
    </location>
</feature>
<organism evidence="7 8">
    <name type="scientific">Rhizobium terricola</name>
    <dbReference type="NCBI Taxonomy" id="2728849"/>
    <lineage>
        <taxon>Bacteria</taxon>
        <taxon>Pseudomonadati</taxon>
        <taxon>Pseudomonadota</taxon>
        <taxon>Alphaproteobacteria</taxon>
        <taxon>Hyphomicrobiales</taxon>
        <taxon>Rhizobiaceae</taxon>
        <taxon>Rhizobium/Agrobacterium group</taxon>
        <taxon>Rhizobium</taxon>
    </lineage>
</organism>
<feature type="transmembrane region" description="Helical" evidence="6">
    <location>
        <begin position="130"/>
        <end position="150"/>
    </location>
</feature>
<feature type="transmembrane region" description="Helical" evidence="6">
    <location>
        <begin position="18"/>
        <end position="37"/>
    </location>
</feature>
<gene>
    <name evidence="7" type="ORF">HHL25_09195</name>
</gene>
<dbReference type="AlphaFoldDB" id="A0A7Y0FW48"/>
<dbReference type="Proteomes" id="UP000541470">
    <property type="component" value="Unassembled WGS sequence"/>
</dbReference>
<dbReference type="EMBL" id="JABBGK010000001">
    <property type="protein sequence ID" value="NML74294.1"/>
    <property type="molecule type" value="Genomic_DNA"/>
</dbReference>
<name>A0A7Y0FW48_9HYPH</name>
<dbReference type="GO" id="GO:0005886">
    <property type="term" value="C:plasma membrane"/>
    <property type="evidence" value="ECO:0007669"/>
    <property type="project" value="UniProtKB-SubCell"/>
</dbReference>
<evidence type="ECO:0000256" key="1">
    <source>
        <dbReference type="ARBA" id="ARBA00004651"/>
    </source>
</evidence>
<reference evidence="7 8" key="1">
    <citation type="submission" date="2020-04" db="EMBL/GenBank/DDBJ databases">
        <title>Rhizobium sp. S-51 isolated from soil.</title>
        <authorList>
            <person name="Dahal R.H."/>
        </authorList>
    </citation>
    <scope>NUCLEOTIDE SEQUENCE [LARGE SCALE GENOMIC DNA]</scope>
    <source>
        <strain evidence="7 8">S-51</strain>
    </source>
</reference>
<comment type="caution">
    <text evidence="7">The sequence shown here is derived from an EMBL/GenBank/DDBJ whole genome shotgun (WGS) entry which is preliminary data.</text>
</comment>
<proteinExistence type="predicted"/>
<evidence type="ECO:0000313" key="8">
    <source>
        <dbReference type="Proteomes" id="UP000541470"/>
    </source>
</evidence>
<evidence type="ECO:0000256" key="2">
    <source>
        <dbReference type="ARBA" id="ARBA00022475"/>
    </source>
</evidence>
<evidence type="ECO:0000256" key="3">
    <source>
        <dbReference type="ARBA" id="ARBA00022692"/>
    </source>
</evidence>
<sequence>MQTDEENRRPSALVRHRLSLIAAAAILAYAAFVHYLWGWGSIVAEWKSIGYGTVALAIGLLVATYFVRAWRLYDYFPRETSGRFIELFHLAQVHNLLNIMLPFRSGETSFPLLMRSEFSVPLLHGTSALLVMRLLDLHALLAAGGLGLVVAAEQKMLAGLLWLAFLLAPIPAFLVKEPLLRALRPRLKGKLARILDGIVEGLPATLAALLRAWFATVLNWGVKVLVFAWALGLMGVGPLTATFGGAIGGELSSVLPFHAPAGVGTYSAGIVAGALSLGASTARDAMDVLARASINMHLMIMLSALIGTVLSLALNELRRLRAAVR</sequence>
<evidence type="ECO:0000313" key="7">
    <source>
        <dbReference type="EMBL" id="NML74294.1"/>
    </source>
</evidence>
<keyword evidence="4 6" id="KW-1133">Transmembrane helix</keyword>
<dbReference type="RefSeq" id="WP_169589689.1">
    <property type="nucleotide sequence ID" value="NZ_JABBGK010000001.1"/>
</dbReference>
<evidence type="ECO:0000256" key="5">
    <source>
        <dbReference type="ARBA" id="ARBA00023136"/>
    </source>
</evidence>
<keyword evidence="8" id="KW-1185">Reference proteome</keyword>
<keyword evidence="2" id="KW-1003">Cell membrane</keyword>
<evidence type="ECO:0000256" key="6">
    <source>
        <dbReference type="SAM" id="Phobius"/>
    </source>
</evidence>
<feature type="transmembrane region" description="Helical" evidence="6">
    <location>
        <begin position="49"/>
        <end position="67"/>
    </location>
</feature>
<protein>
    <submittedName>
        <fullName evidence="7">UPF0104 family protein</fullName>
    </submittedName>
</protein>
<keyword evidence="5 6" id="KW-0472">Membrane</keyword>